<protein>
    <recommendedName>
        <fullName evidence="2">Methyltransferase domain-containing protein</fullName>
    </recommendedName>
</protein>
<dbReference type="CDD" id="cd02440">
    <property type="entry name" value="AdoMet_MTases"/>
    <property type="match status" value="1"/>
</dbReference>
<evidence type="ECO:0000313" key="4">
    <source>
        <dbReference type="Proteomes" id="UP000054270"/>
    </source>
</evidence>
<keyword evidence="4" id="KW-1185">Reference proteome</keyword>
<dbReference type="OMA" id="SDINDPP"/>
<sequence length="594" mass="60612">MASLPDVLCAPATLALLTTHPNAHACAPAFRIPAGPAAILRAALTDAPAALPPALARPVAAVRRLTRPRDPVPLAAPPLSIVAAQGMSPKKAHEVARMAALVAGLAPALGAALRIVDVGAGQGYLTRALKTRLPAARILALDADAAQTAGARRYEARLLPHADPPIVHRTVLVEPGPLLAAVDAWLADDPADAQAPVLFVALHACGSLTPDILRAFAAARTAPRAAWAPAGVVAVGCCYNLMDPADFPLSAPYRAHAALHALPPSAFHLAAQVPATWAAPGADGALAILPAAALAIRKLVWRALLERALQHATPLDAPPARPAAPASATVPAHWPRRREQRAPFAVPGESDPAPPPPPPVDTQTGIGTTPALARLGRLRDAAYDTWGGFLAIAAARMGVRLPGADGEEPDHADSAEEEEGEEEARRPVFVWDIDGSPPGAEDAADSDAEDAYGEENGEEDPLDAALTGALPCALRARARELAALHVLRCLVGALVEDAVLRDRAAWVRSALGLPPDDDDDDDDDGGDGVIDDDGGGGGGDGEAEGAAPGGEGEGEGEEGGGEGGAGTLHVRLVNLFDQATGSGRNVALVIAPVP</sequence>
<dbReference type="Proteomes" id="UP000054270">
    <property type="component" value="Unassembled WGS sequence"/>
</dbReference>
<dbReference type="InterPro" id="IPR029063">
    <property type="entry name" value="SAM-dependent_MTases_sf"/>
</dbReference>
<feature type="region of interest" description="Disordered" evidence="1">
    <location>
        <begin position="315"/>
        <end position="367"/>
    </location>
</feature>
<organism evidence="3 4">
    <name type="scientific">Hypholoma sublateritium (strain FD-334 SS-4)</name>
    <dbReference type="NCBI Taxonomy" id="945553"/>
    <lineage>
        <taxon>Eukaryota</taxon>
        <taxon>Fungi</taxon>
        <taxon>Dikarya</taxon>
        <taxon>Basidiomycota</taxon>
        <taxon>Agaricomycotina</taxon>
        <taxon>Agaricomycetes</taxon>
        <taxon>Agaricomycetidae</taxon>
        <taxon>Agaricales</taxon>
        <taxon>Agaricineae</taxon>
        <taxon>Strophariaceae</taxon>
        <taxon>Hypholoma</taxon>
    </lineage>
</organism>
<dbReference type="PANTHER" id="PTHR12496">
    <property type="entry name" value="CGI-41 METHYLTRANSFERASE"/>
    <property type="match status" value="1"/>
</dbReference>
<name>A0A0D2NCK4_HYPSF</name>
<feature type="region of interest" description="Disordered" evidence="1">
    <location>
        <begin position="510"/>
        <end position="566"/>
    </location>
</feature>
<evidence type="ECO:0000259" key="2">
    <source>
        <dbReference type="Pfam" id="PF13679"/>
    </source>
</evidence>
<accession>A0A0D2NCK4</accession>
<feature type="domain" description="Methyltransferase" evidence="2">
    <location>
        <begin position="90"/>
        <end position="243"/>
    </location>
</feature>
<evidence type="ECO:0000313" key="3">
    <source>
        <dbReference type="EMBL" id="KJA14311.1"/>
    </source>
</evidence>
<dbReference type="InterPro" id="IPR025714">
    <property type="entry name" value="Methyltranfer_dom"/>
</dbReference>
<gene>
    <name evidence="3" type="ORF">HYPSUDRAFT_49294</name>
</gene>
<evidence type="ECO:0000256" key="1">
    <source>
        <dbReference type="SAM" id="MobiDB-lite"/>
    </source>
</evidence>
<dbReference type="OrthoDB" id="10258156at2759"/>
<reference evidence="4" key="1">
    <citation type="submission" date="2014-04" db="EMBL/GenBank/DDBJ databases">
        <title>Evolutionary Origins and Diversification of the Mycorrhizal Mutualists.</title>
        <authorList>
            <consortium name="DOE Joint Genome Institute"/>
            <consortium name="Mycorrhizal Genomics Consortium"/>
            <person name="Kohler A."/>
            <person name="Kuo A."/>
            <person name="Nagy L.G."/>
            <person name="Floudas D."/>
            <person name="Copeland A."/>
            <person name="Barry K.W."/>
            <person name="Cichocki N."/>
            <person name="Veneault-Fourrey C."/>
            <person name="LaButti K."/>
            <person name="Lindquist E.A."/>
            <person name="Lipzen A."/>
            <person name="Lundell T."/>
            <person name="Morin E."/>
            <person name="Murat C."/>
            <person name="Riley R."/>
            <person name="Ohm R."/>
            <person name="Sun H."/>
            <person name="Tunlid A."/>
            <person name="Henrissat B."/>
            <person name="Grigoriev I.V."/>
            <person name="Hibbett D.S."/>
            <person name="Martin F."/>
        </authorList>
    </citation>
    <scope>NUCLEOTIDE SEQUENCE [LARGE SCALE GENOMIC DNA]</scope>
    <source>
        <strain evidence="4">FD-334 SS-4</strain>
    </source>
</reference>
<dbReference type="AlphaFoldDB" id="A0A0D2NCK4"/>
<dbReference type="STRING" id="945553.A0A0D2NCK4"/>
<dbReference type="Pfam" id="PF13679">
    <property type="entry name" value="Methyltransf_32"/>
    <property type="match status" value="1"/>
</dbReference>
<feature type="compositionally biased region" description="Acidic residues" evidence="1">
    <location>
        <begin position="515"/>
        <end position="534"/>
    </location>
</feature>
<feature type="compositionally biased region" description="Acidic residues" evidence="1">
    <location>
        <begin position="442"/>
        <end position="462"/>
    </location>
</feature>
<feature type="compositionally biased region" description="Low complexity" evidence="1">
    <location>
        <begin position="323"/>
        <end position="332"/>
    </location>
</feature>
<proteinExistence type="predicted"/>
<dbReference type="InterPro" id="IPR052220">
    <property type="entry name" value="METTL25"/>
</dbReference>
<feature type="region of interest" description="Disordered" evidence="1">
    <location>
        <begin position="402"/>
        <end position="462"/>
    </location>
</feature>
<dbReference type="SUPFAM" id="SSF53335">
    <property type="entry name" value="S-adenosyl-L-methionine-dependent methyltransferases"/>
    <property type="match status" value="1"/>
</dbReference>
<dbReference type="EMBL" id="KN817685">
    <property type="protein sequence ID" value="KJA14311.1"/>
    <property type="molecule type" value="Genomic_DNA"/>
</dbReference>
<dbReference type="Gene3D" id="3.40.50.150">
    <property type="entry name" value="Vaccinia Virus protein VP39"/>
    <property type="match status" value="1"/>
</dbReference>